<protein>
    <submittedName>
        <fullName evidence="2">Prm2p</fullName>
    </submittedName>
</protein>
<feature type="transmembrane region" description="Helical" evidence="1">
    <location>
        <begin position="625"/>
        <end position="648"/>
    </location>
</feature>
<evidence type="ECO:0000256" key="1">
    <source>
        <dbReference type="SAM" id="Phobius"/>
    </source>
</evidence>
<evidence type="ECO:0000313" key="2">
    <source>
        <dbReference type="EMBL" id="EJS43300.1"/>
    </source>
</evidence>
<gene>
    <name evidence="2" type="ORF">SU7_1635</name>
</gene>
<keyword evidence="1" id="KW-0472">Membrane</keyword>
<dbReference type="OrthoDB" id="4053833at2759"/>
<sequence>MDNVRIIRPLSLPQRLFKCLFHPLLLIFFTSIIITIWSTFSVIDITMTKTSRIETVRNDTVTTFVSVSTTTTTASRTSVVTYQPTYSANIYSLNNTFVDQTLDRYIESKVLNIASVVDTDMQETFQSYANDLLDDKQQLITDEISLEIESTKSVLELNNTIFNELLTKSQLINQTWNEISEYALTIDEDSISQMASNLLLNYSMFDNVFQNYSSRLAFLQEFNDTIIDFPIQLGTNKTLHWEFLQNSTTWVKLKKDFITNLQNKISVLSRNTTDDKPSTSTSITKRSLKANGGDDDGLRKVKKRIFCICQKMTIILAVVYFALVVLLMVMERIIFQLENQQINLVISHINGLTGCTNFTHYNKVLKSLITTLNLCLLYPVSYHLTKLINQRIQKKGPKEIDGNKAKRSKIFYFNWWIFSNGVHLWLFGLIMLLIHWQIVAQLTSFEVPNLSSLEKREEPSLYKREVWTDANMTTAVEDLINDNISLLCENFQLEVNKGLLPTNQTLQADPSLKNQTMEILSFWVNDTNTQFEKYLNESSSHWQEIDIEIGPLISTDSITKFINQYSIPMNKVSKTNASFASDIQKYGIIIQETNKSNTSVARLSPPAKRHVEQNEQRTASSLHTVYKWGLLIICVAILFHHLLTFIILKL</sequence>
<accession>J8PMF4</accession>
<dbReference type="EMBL" id="ALIE01000105">
    <property type="protein sequence ID" value="EJS43300.1"/>
    <property type="molecule type" value="Genomic_DNA"/>
</dbReference>
<dbReference type="Proteomes" id="UP000006968">
    <property type="component" value="Chromosome IX"/>
</dbReference>
<organism evidence="2 3">
    <name type="scientific">Saccharomyces arboricola (strain H-6 / AS 2.3317 / CBS 10644)</name>
    <name type="common">Yeast</name>
    <dbReference type="NCBI Taxonomy" id="1160507"/>
    <lineage>
        <taxon>Eukaryota</taxon>
        <taxon>Fungi</taxon>
        <taxon>Dikarya</taxon>
        <taxon>Ascomycota</taxon>
        <taxon>Saccharomycotina</taxon>
        <taxon>Saccharomycetes</taxon>
        <taxon>Saccharomycetales</taxon>
        <taxon>Saccharomycetaceae</taxon>
        <taxon>Saccharomyces</taxon>
    </lineage>
</organism>
<keyword evidence="1" id="KW-0812">Transmembrane</keyword>
<feature type="transmembrane region" description="Helical" evidence="1">
    <location>
        <begin position="312"/>
        <end position="330"/>
    </location>
</feature>
<dbReference type="HOGENOM" id="CLU_448477_0_0_1"/>
<feature type="transmembrane region" description="Helical" evidence="1">
    <location>
        <begin position="410"/>
        <end position="436"/>
    </location>
</feature>
<evidence type="ECO:0000313" key="3">
    <source>
        <dbReference type="Proteomes" id="UP000006968"/>
    </source>
</evidence>
<dbReference type="AlphaFoldDB" id="J8PMF4"/>
<keyword evidence="1" id="KW-1133">Transmembrane helix</keyword>
<name>J8PMF4_SACAR</name>
<reference evidence="2 3" key="1">
    <citation type="journal article" date="2013" name="BMC Genomics">
        <title>High quality de novo sequencing and assembly of the Saccharomyces arboricolus genome.</title>
        <authorList>
            <person name="Liti G."/>
            <person name="Nguyen Ba A.N."/>
            <person name="Blythe M."/>
            <person name="Mueller C.A."/>
            <person name="Bergstroem A."/>
            <person name="Cubillos F.A."/>
            <person name="Dafhnis-Calas F."/>
            <person name="Khoshraftar S."/>
            <person name="Malla S."/>
            <person name="Mehta N."/>
            <person name="Siow C.C."/>
            <person name="Warringer J."/>
            <person name="Moses A.M."/>
            <person name="Louis E.J."/>
            <person name="Nieduszynski C.A."/>
        </authorList>
    </citation>
    <scope>NUCLEOTIDE SEQUENCE [LARGE SCALE GENOMIC DNA]</scope>
    <source>
        <strain evidence="3">H-6 / AS 2.3317 / CBS 10644</strain>
    </source>
</reference>
<comment type="caution">
    <text evidence="2">The sequence shown here is derived from an EMBL/GenBank/DDBJ whole genome shotgun (WGS) entry which is preliminary data.</text>
</comment>
<keyword evidence="3" id="KW-1185">Reference proteome</keyword>
<feature type="transmembrane region" description="Helical" evidence="1">
    <location>
        <begin position="20"/>
        <end position="43"/>
    </location>
</feature>
<proteinExistence type="predicted"/>